<organism evidence="5 6">
    <name type="scientific">Flavipsychrobacter stenotrophus</name>
    <dbReference type="NCBI Taxonomy" id="2077091"/>
    <lineage>
        <taxon>Bacteria</taxon>
        <taxon>Pseudomonadati</taxon>
        <taxon>Bacteroidota</taxon>
        <taxon>Chitinophagia</taxon>
        <taxon>Chitinophagales</taxon>
        <taxon>Chitinophagaceae</taxon>
        <taxon>Flavipsychrobacter</taxon>
    </lineage>
</organism>
<evidence type="ECO:0000259" key="2">
    <source>
        <dbReference type="Pfam" id="PF18962"/>
    </source>
</evidence>
<evidence type="ECO:0000256" key="1">
    <source>
        <dbReference type="SAM" id="SignalP"/>
    </source>
</evidence>
<dbReference type="OrthoDB" id="614750at2"/>
<gene>
    <name evidence="5" type="ORF">CJD36_007930</name>
</gene>
<feature type="domain" description="DUF7948" evidence="4">
    <location>
        <begin position="40"/>
        <end position="244"/>
    </location>
</feature>
<dbReference type="InterPro" id="IPR045829">
    <property type="entry name" value="PKD_6"/>
</dbReference>
<evidence type="ECO:0000313" key="5">
    <source>
        <dbReference type="EMBL" id="PQJ11714.1"/>
    </source>
</evidence>
<reference evidence="5 6" key="1">
    <citation type="submission" date="2018-01" db="EMBL/GenBank/DDBJ databases">
        <title>A novel member of the phylum Bacteroidetes isolated from glacier ice.</title>
        <authorList>
            <person name="Liu Q."/>
            <person name="Xin Y.-H."/>
        </authorList>
    </citation>
    <scope>NUCLEOTIDE SEQUENCE [LARGE SCALE GENOMIC DNA]</scope>
    <source>
        <strain evidence="5 6">RB1R16</strain>
    </source>
</reference>
<dbReference type="InterPro" id="IPR010620">
    <property type="entry name" value="SBBP_repeat"/>
</dbReference>
<evidence type="ECO:0000313" key="6">
    <source>
        <dbReference type="Proteomes" id="UP000239872"/>
    </source>
</evidence>
<dbReference type="Gene3D" id="2.60.40.10">
    <property type="entry name" value="Immunoglobulins"/>
    <property type="match status" value="3"/>
</dbReference>
<dbReference type="PANTHER" id="PTHR35580">
    <property type="entry name" value="CELL SURFACE GLYCOPROTEIN (S-LAYER PROTEIN)-LIKE PROTEIN"/>
    <property type="match status" value="1"/>
</dbReference>
<dbReference type="NCBIfam" id="TIGR04183">
    <property type="entry name" value="Por_Secre_tail"/>
    <property type="match status" value="1"/>
</dbReference>
<dbReference type="InterPro" id="IPR052918">
    <property type="entry name" value="Motility_Chemotaxis_Reg"/>
</dbReference>
<dbReference type="Proteomes" id="UP000239872">
    <property type="component" value="Unassembled WGS sequence"/>
</dbReference>
<evidence type="ECO:0000259" key="4">
    <source>
        <dbReference type="Pfam" id="PF25778"/>
    </source>
</evidence>
<dbReference type="InterPro" id="IPR013783">
    <property type="entry name" value="Ig-like_fold"/>
</dbReference>
<dbReference type="Pfam" id="PF06739">
    <property type="entry name" value="SBBP"/>
    <property type="match status" value="2"/>
</dbReference>
<comment type="caution">
    <text evidence="5">The sequence shown here is derived from an EMBL/GenBank/DDBJ whole genome shotgun (WGS) entry which is preliminary data.</text>
</comment>
<feature type="domain" description="PKD-like" evidence="3">
    <location>
        <begin position="809"/>
        <end position="875"/>
    </location>
</feature>
<sequence>MYFNGTKCQLLLFSCLLSVSALAKDVKSLNAGGLQKPLCFVENKGQVLDENNHSRSDIQFKLSGKGVSLFVGNGQLHYQFKKVVAGDKRPDITTYAMDVKLLGANPYAAVKESDIVDYQENYYIPQSGPGGFHALAYRKITYSNVYPNIDWVLYVKDNNVEYDFVVREGGDVKNIRLQYGGATELSVTADGGILARTPMGDVTEKKPFAYESATHKKVSSRFSLKDNIVSFETGSYSGVLTIDPYLQWSTYFGGTNEDVATAVKISASGSVYVCGYTASTGLGTGTAPITTFGGGNYDAFVVRYPTAGNLVTWATYFGGSGEDKAMGMAIDASGIYMVGSSSTSLTSIASGAPAPFQSTNGGGSDIIVAKIAGGGGITWATYLGGIDDEFGYSITLDQSNNVYVAGSTESAGLATDATNLNGTRDGIMAKFSSAGVNQFVTYYGGTGEDEIRGVTLNTTTATAFVAVTGLTNSIVGIATIPAYQSAIGGTTDGFLARYSVNTATPSILWSTYIGGSSDDIGNSVGSDAANNVFVTGNTSANDAIASGISYTSTYGGLQDGFLMKFNVAGNKQWGTYLGGIDSDYAQAIVVDGMGFIAITGGTKSAGIASAGALQTGLSGVCDAFVAKYNTLGQKLYTTYFGRSGNDFANGITVDGTATAGATNSIVIAGRTTSPTGSGFATTGAASTTNNGNTEAFASKFARDTIVGFRQIFMDTLLCAGSSITVHDTVNYNFGAGNIFRVQLSDATGSFAAPVVIGSVTSSTFGAIPAIIPAGTAAGTGYRIRIVSTNPVTTSVDDNININIVTTLPATTVTANSPVCVGQTINFTVTAPYSVNGYSWSGPAGFTSTLQNPSIPSVTTANGGTYSVTVTHANNCPAYINTVPVLVNSFIPPTPLDSSNSPLCAGSTLQLFANPNFSGIFTYHWSGPGGFSSNLQNPVIPSIAYADTGFYYLTDTLDACPSLRDSIHIVINPTDTPNIVITVTPDDTVCVGTTFHFHVAVTNGGFSPQYQWLYGPTYPIVGAIFDNYASASLASGANISCVLTSSIACPDKPHDTSNIIVVTVLNNTPVVSITSTATSVLVGSTVTLTGYASGPSIVGYVWYVNGVVVPGATTTTLVLSGLTHSDTVRMEVLSTGLCASLGVSNTIIVHVGTVVVNTVPEFSAIEMFPNPNNGSFAIKGQLDNIADGQASVQVTNAIGQVVYLSEATIANGQLDKSVDMSNVPAGIYLLRLNKDGASKVFKFVKE</sequence>
<feature type="signal peptide" evidence="1">
    <location>
        <begin position="1"/>
        <end position="23"/>
    </location>
</feature>
<dbReference type="InterPro" id="IPR057708">
    <property type="entry name" value="DUF7948"/>
</dbReference>
<dbReference type="SUPFAM" id="SSF48726">
    <property type="entry name" value="Immunoglobulin"/>
    <property type="match status" value="1"/>
</dbReference>
<accession>A0A2S7SYB6</accession>
<feature type="domain" description="Secretion system C-terminal sorting" evidence="2">
    <location>
        <begin position="1166"/>
        <end position="1242"/>
    </location>
</feature>
<dbReference type="InterPro" id="IPR026444">
    <property type="entry name" value="Secre_tail"/>
</dbReference>
<feature type="chain" id="PRO_5015772431" evidence="1">
    <location>
        <begin position="24"/>
        <end position="1245"/>
    </location>
</feature>
<dbReference type="Pfam" id="PF25778">
    <property type="entry name" value="DUF7948"/>
    <property type="match status" value="1"/>
</dbReference>
<dbReference type="RefSeq" id="WP_105038594.1">
    <property type="nucleotide sequence ID" value="NZ_PPSL01000002.1"/>
</dbReference>
<dbReference type="Pfam" id="PF19408">
    <property type="entry name" value="PKD_6"/>
    <property type="match status" value="1"/>
</dbReference>
<keyword evidence="1" id="KW-0732">Signal</keyword>
<dbReference type="AlphaFoldDB" id="A0A2S7SYB6"/>
<dbReference type="PANTHER" id="PTHR35580:SF1">
    <property type="entry name" value="PHYTASE-LIKE DOMAIN-CONTAINING PROTEIN"/>
    <property type="match status" value="1"/>
</dbReference>
<protein>
    <submittedName>
        <fullName evidence="5">Uncharacterized protein</fullName>
    </submittedName>
</protein>
<evidence type="ECO:0000259" key="3">
    <source>
        <dbReference type="Pfam" id="PF19408"/>
    </source>
</evidence>
<dbReference type="Pfam" id="PF18962">
    <property type="entry name" value="Por_Secre_tail"/>
    <property type="match status" value="1"/>
</dbReference>
<proteinExistence type="predicted"/>
<keyword evidence="6" id="KW-1185">Reference proteome</keyword>
<dbReference type="InterPro" id="IPR036179">
    <property type="entry name" value="Ig-like_dom_sf"/>
</dbReference>
<dbReference type="EMBL" id="PPSL01000002">
    <property type="protein sequence ID" value="PQJ11714.1"/>
    <property type="molecule type" value="Genomic_DNA"/>
</dbReference>
<name>A0A2S7SYB6_9BACT</name>